<evidence type="ECO:0000256" key="1">
    <source>
        <dbReference type="SAM" id="MobiDB-lite"/>
    </source>
</evidence>
<comment type="caution">
    <text evidence="2">The sequence shown here is derived from an EMBL/GenBank/DDBJ whole genome shotgun (WGS) entry which is preliminary data.</text>
</comment>
<reference evidence="2" key="1">
    <citation type="submission" date="2021-01" db="EMBL/GenBank/DDBJ databases">
        <title>Whole genome shotgun sequence of Actinoplanes siamensis NBRC 109076.</title>
        <authorList>
            <person name="Komaki H."/>
            <person name="Tamura T."/>
        </authorList>
    </citation>
    <scope>NUCLEOTIDE SEQUENCE</scope>
    <source>
        <strain evidence="2">NBRC 109076</strain>
    </source>
</reference>
<organism evidence="2 3">
    <name type="scientific">Actinoplanes siamensis</name>
    <dbReference type="NCBI Taxonomy" id="1223317"/>
    <lineage>
        <taxon>Bacteria</taxon>
        <taxon>Bacillati</taxon>
        <taxon>Actinomycetota</taxon>
        <taxon>Actinomycetes</taxon>
        <taxon>Micromonosporales</taxon>
        <taxon>Micromonosporaceae</taxon>
        <taxon>Actinoplanes</taxon>
    </lineage>
</organism>
<sequence length="445" mass="49887">MIRFRVEDVDTHRFGTDRAPVKRRHPDRNHAHPARNPARPRGCRAPGGIWHSGLMLTDVDLPAPGLLWTRWAALSAAMTGIDRGELWSIDGSRARCDDPDTGWARFALLDGRRAVLYGAHRDHHAAVSADPAVDPLTGAPDWLPWADLTPLAENDRLGFVIWHESGRWSRVRYQHRSEDGLTEVIAPLLTEERTVSALRALPAAADRAGIRDIAAGLLHAAIRGEVDTGRLGALLGDTADLEAALAVAERGGITPGTRPPRIAPGQRPPMRRVRRLSQGEHDRLVWAAMHESAELRRPAPPDTDELATLVRWLQERAPGGEGRCSLLAYADATSFSSQPGEHPPADRPGEQRYAVFRRLTELVRALRRAESDPRYGRWLFLRIETTATTFQIERRYDSWPSWWHDDGVSGPWRTNLQDEVDGRHPRWRPSWTPLLDPEVAYRPTS</sequence>
<proteinExistence type="predicted"/>
<feature type="compositionally biased region" description="Basic residues" evidence="1">
    <location>
        <begin position="21"/>
        <end position="33"/>
    </location>
</feature>
<evidence type="ECO:0000313" key="2">
    <source>
        <dbReference type="EMBL" id="GIF05990.1"/>
    </source>
</evidence>
<protein>
    <submittedName>
        <fullName evidence="2">Uncharacterized protein</fullName>
    </submittedName>
</protein>
<dbReference type="AlphaFoldDB" id="A0A919N7Z6"/>
<evidence type="ECO:0000313" key="3">
    <source>
        <dbReference type="Proteomes" id="UP000629619"/>
    </source>
</evidence>
<accession>A0A919N7Z6</accession>
<gene>
    <name evidence="2" type="ORF">Asi03nite_35280</name>
</gene>
<dbReference type="Proteomes" id="UP000629619">
    <property type="component" value="Unassembled WGS sequence"/>
</dbReference>
<keyword evidence="3" id="KW-1185">Reference proteome</keyword>
<name>A0A919N7Z6_9ACTN</name>
<feature type="region of interest" description="Disordered" evidence="1">
    <location>
        <begin position="15"/>
        <end position="43"/>
    </location>
</feature>
<dbReference type="EMBL" id="BOMW01000032">
    <property type="protein sequence ID" value="GIF05990.1"/>
    <property type="molecule type" value="Genomic_DNA"/>
</dbReference>